<dbReference type="EMBL" id="CP001700">
    <property type="protein sequence ID" value="ACU69816.1"/>
    <property type="molecule type" value="Genomic_DNA"/>
</dbReference>
<dbReference type="RefSeq" id="WP_012785111.1">
    <property type="nucleotide sequence ID" value="NC_013131.1"/>
</dbReference>
<dbReference type="InterPro" id="IPR010259">
    <property type="entry name" value="S8pro/Inhibitor_I9"/>
</dbReference>
<dbReference type="InterPro" id="IPR015500">
    <property type="entry name" value="Peptidase_S8_subtilisin-rel"/>
</dbReference>
<dbReference type="InterPro" id="IPR050131">
    <property type="entry name" value="Peptidase_S8_subtilisin-like"/>
</dbReference>
<dbReference type="GO" id="GO:0004252">
    <property type="term" value="F:serine-type endopeptidase activity"/>
    <property type="evidence" value="ECO:0007669"/>
    <property type="project" value="InterPro"/>
</dbReference>
<feature type="compositionally biased region" description="Low complexity" evidence="6">
    <location>
        <begin position="152"/>
        <end position="165"/>
    </location>
</feature>
<dbReference type="Pfam" id="PF05922">
    <property type="entry name" value="Inhibitor_I9"/>
    <property type="match status" value="1"/>
</dbReference>
<dbReference type="STRING" id="479433.Caci_0883"/>
<feature type="domain" description="Inhibitor I9" evidence="9">
    <location>
        <begin position="54"/>
        <end position="130"/>
    </location>
</feature>
<evidence type="ECO:0000256" key="2">
    <source>
        <dbReference type="ARBA" id="ARBA00022670"/>
    </source>
</evidence>
<feature type="region of interest" description="Disordered" evidence="6">
    <location>
        <begin position="152"/>
        <end position="185"/>
    </location>
</feature>
<evidence type="ECO:0000313" key="10">
    <source>
        <dbReference type="EMBL" id="ACU69816.1"/>
    </source>
</evidence>
<dbReference type="KEGG" id="cai:Caci_0883"/>
<dbReference type="Gene3D" id="3.30.70.80">
    <property type="entry name" value="Peptidase S8 propeptide/proteinase inhibitor I9"/>
    <property type="match status" value="1"/>
</dbReference>
<accession>C7Q2H4</accession>
<dbReference type="HOGENOM" id="CLU_288330_0_0_11"/>
<keyword evidence="2" id="KW-0645">Protease</keyword>
<protein>
    <submittedName>
        <fullName evidence="10">Peptidase S8 and S53 subtilisin kexin sedolisin</fullName>
    </submittedName>
</protein>
<dbReference type="PROSITE" id="PS00138">
    <property type="entry name" value="SUBTILASE_SER"/>
    <property type="match status" value="1"/>
</dbReference>
<evidence type="ECO:0000256" key="5">
    <source>
        <dbReference type="PROSITE-ProRule" id="PRU01240"/>
    </source>
</evidence>
<evidence type="ECO:0000256" key="7">
    <source>
        <dbReference type="SAM" id="SignalP"/>
    </source>
</evidence>
<dbReference type="InterPro" id="IPR037045">
    <property type="entry name" value="S8pro/Inhibitor_I9_sf"/>
</dbReference>
<evidence type="ECO:0000259" key="8">
    <source>
        <dbReference type="Pfam" id="PF00082"/>
    </source>
</evidence>
<dbReference type="PRINTS" id="PR00723">
    <property type="entry name" value="SUBTILISIN"/>
</dbReference>
<keyword evidence="7" id="KW-0732">Signal</keyword>
<keyword evidence="3" id="KW-0378">Hydrolase</keyword>
<evidence type="ECO:0000259" key="9">
    <source>
        <dbReference type="Pfam" id="PF05922"/>
    </source>
</evidence>
<dbReference type="InterPro" id="IPR023828">
    <property type="entry name" value="Peptidase_S8_Ser-AS"/>
</dbReference>
<dbReference type="AlphaFoldDB" id="C7Q2H4"/>
<feature type="signal peptide" evidence="7">
    <location>
        <begin position="1"/>
        <end position="29"/>
    </location>
</feature>
<dbReference type="InterPro" id="IPR036852">
    <property type="entry name" value="Peptidase_S8/S53_dom_sf"/>
</dbReference>
<dbReference type="PANTHER" id="PTHR43806:SF11">
    <property type="entry name" value="CEREVISIN-RELATED"/>
    <property type="match status" value="1"/>
</dbReference>
<gene>
    <name evidence="10" type="ordered locus">Caci_0883</name>
</gene>
<dbReference type="GO" id="GO:0006508">
    <property type="term" value="P:proteolysis"/>
    <property type="evidence" value="ECO:0007669"/>
    <property type="project" value="UniProtKB-KW"/>
</dbReference>
<sequence length="1146" mass="117065" precursor="true">MQFARKHRIAVVAVTALGLGIGTSAAALAAPAPARPSAAQQLAALSTGAKHPVIVLLKNQHPELSVKTAKAQRKAATTADQTPLVNSAQATGAQDIKKFSVINGFSAKMTDAEAANLRQNPGVEAVVTDQQHVVNTLTDAQKLAIADSAGGTAAGAKPAATGADGQTPADKVIPGTCPTDPSKPLLEPEALQTTNTAFTNKSQPQAQNIVDGKGVKVAWIADGLDVNNPDFIRADGSHVFSDYQDFSGTDPNGDESGDEAFGDASSIAAQGLHSYDLSKYVMPGHPLPAGCNITVRGVAPGASLVGLNVFGAANLVFDSTVVQAVDYAVNVDNVDVINESLGSNAQPTEGLDITSLADDAAVAAGVTVVTSTGDGGVTNTEGQPAVDPNVIGVGATTTFRDQAQTGTGGARNLASSWASNNTAALSSSGTNDRDRVPDLVAPGQGGWALCSPEARFSACVDYNGNPASVEDFGGTSMASPLVAGGAALVIEAYENTHGGARPAPALVKQILTSSASDLGLPADQQGSGELNTYRAVRMAMSVKDGNGSPAAQGDGLMATTGTGDTQISLIGTGGSKQSASVTLTNTSPTIQTVSANVRELDTTVADIKGTKAVDFTDPNSPWFYEGYTLGTPGLQRHWFSTTFTVPAGADHLTGMATCACTGTSTLLRLVLVGPNGEYENWNSPQGTTNYATVDQANPPAGKWTAYFYANANATGFKGNISYDFLATKYKDVGSVSPASAVLKPGQSQKFTVKQTLARNPGDVSAALAFSTPFHQVTTMPVTKRTLISTNNDGGSFTGTLTGGNGRASTPSQTESYYFDVPRGKKNLAMDLTFAGSHAVSAFLESPDHQVVSLSTNIAVDAQGNENLLPSLTGYVDAPAAGRWVLFMDDINPGVLSGDLADTYNGQLRYNAVDASAMGLPSGKLAAGKAVTAKVTIKNTGAAPLTVFADPRLNSSADYDLPAQQPLGATVALPFATTGAQPSFQIPTHTTELRASQSSTIPADFSTSGPSGMPEVYGVSKGLTAGATVDSPWLTPGIWGQDPTPLGPTNAAVTGSATEAESVTTLAFDRTAAASTGDLWLTGVDPSAPALVPVTIMPGQTGTLTVTFTPTGASGSKVSGVVYVDTYNAAFGTADELTGLPYSYTVK</sequence>
<dbReference type="InterPro" id="IPR000209">
    <property type="entry name" value="Peptidase_S8/S53_dom"/>
</dbReference>
<dbReference type="PANTHER" id="PTHR43806">
    <property type="entry name" value="PEPTIDASE S8"/>
    <property type="match status" value="1"/>
</dbReference>
<dbReference type="PROSITE" id="PS51892">
    <property type="entry name" value="SUBTILASE"/>
    <property type="match status" value="1"/>
</dbReference>
<feature type="compositionally biased region" description="Polar residues" evidence="6">
    <location>
        <begin position="991"/>
        <end position="1009"/>
    </location>
</feature>
<proteinExistence type="inferred from homology"/>
<keyword evidence="11" id="KW-1185">Reference proteome</keyword>
<comment type="caution">
    <text evidence="5">Lacks conserved residue(s) required for the propagation of feature annotation.</text>
</comment>
<dbReference type="InParanoid" id="C7Q2H4"/>
<evidence type="ECO:0000256" key="3">
    <source>
        <dbReference type="ARBA" id="ARBA00022801"/>
    </source>
</evidence>
<dbReference type="SUPFAM" id="SSF54897">
    <property type="entry name" value="Protease propeptides/inhibitors"/>
    <property type="match status" value="1"/>
</dbReference>
<keyword evidence="4" id="KW-0720">Serine protease</keyword>
<evidence type="ECO:0000313" key="11">
    <source>
        <dbReference type="Proteomes" id="UP000000851"/>
    </source>
</evidence>
<evidence type="ECO:0000256" key="6">
    <source>
        <dbReference type="SAM" id="MobiDB-lite"/>
    </source>
</evidence>
<name>C7Q2H4_CATAD</name>
<feature type="region of interest" description="Disordered" evidence="6">
    <location>
        <begin position="991"/>
        <end position="1010"/>
    </location>
</feature>
<organism evidence="10 11">
    <name type="scientific">Catenulispora acidiphila (strain DSM 44928 / JCM 14897 / NBRC 102108 / NRRL B-24433 / ID139908)</name>
    <dbReference type="NCBI Taxonomy" id="479433"/>
    <lineage>
        <taxon>Bacteria</taxon>
        <taxon>Bacillati</taxon>
        <taxon>Actinomycetota</taxon>
        <taxon>Actinomycetes</taxon>
        <taxon>Catenulisporales</taxon>
        <taxon>Catenulisporaceae</taxon>
        <taxon>Catenulispora</taxon>
    </lineage>
</organism>
<dbReference type="Proteomes" id="UP000000851">
    <property type="component" value="Chromosome"/>
</dbReference>
<dbReference type="SUPFAM" id="SSF52743">
    <property type="entry name" value="Subtilisin-like"/>
    <property type="match status" value="1"/>
</dbReference>
<comment type="similarity">
    <text evidence="1 5">Belongs to the peptidase S8 family.</text>
</comment>
<evidence type="ECO:0000256" key="1">
    <source>
        <dbReference type="ARBA" id="ARBA00011073"/>
    </source>
</evidence>
<dbReference type="OrthoDB" id="3403864at2"/>
<dbReference type="Pfam" id="PF00082">
    <property type="entry name" value="Peptidase_S8"/>
    <property type="match status" value="1"/>
</dbReference>
<evidence type="ECO:0000256" key="4">
    <source>
        <dbReference type="ARBA" id="ARBA00022825"/>
    </source>
</evidence>
<dbReference type="eggNOG" id="COG1404">
    <property type="taxonomic scope" value="Bacteria"/>
</dbReference>
<feature type="domain" description="Peptidase S8/S53" evidence="8">
    <location>
        <begin position="212"/>
        <end position="524"/>
    </location>
</feature>
<dbReference type="Gene3D" id="3.40.50.200">
    <property type="entry name" value="Peptidase S8/S53 domain"/>
    <property type="match status" value="1"/>
</dbReference>
<reference evidence="10 11" key="1">
    <citation type="journal article" date="2009" name="Stand. Genomic Sci.">
        <title>Complete genome sequence of Catenulispora acidiphila type strain (ID 139908).</title>
        <authorList>
            <person name="Copeland A."/>
            <person name="Lapidus A."/>
            <person name="Glavina Del Rio T."/>
            <person name="Nolan M."/>
            <person name="Lucas S."/>
            <person name="Chen F."/>
            <person name="Tice H."/>
            <person name="Cheng J.F."/>
            <person name="Bruce D."/>
            <person name="Goodwin L."/>
            <person name="Pitluck S."/>
            <person name="Mikhailova N."/>
            <person name="Pati A."/>
            <person name="Ivanova N."/>
            <person name="Mavromatis K."/>
            <person name="Chen A."/>
            <person name="Palaniappan K."/>
            <person name="Chain P."/>
            <person name="Land M."/>
            <person name="Hauser L."/>
            <person name="Chang Y.J."/>
            <person name="Jeffries C.D."/>
            <person name="Chertkov O."/>
            <person name="Brettin T."/>
            <person name="Detter J.C."/>
            <person name="Han C."/>
            <person name="Ali Z."/>
            <person name="Tindall B.J."/>
            <person name="Goker M."/>
            <person name="Bristow J."/>
            <person name="Eisen J.A."/>
            <person name="Markowitz V."/>
            <person name="Hugenholtz P."/>
            <person name="Kyrpides N.C."/>
            <person name="Klenk H.P."/>
        </authorList>
    </citation>
    <scope>NUCLEOTIDE SEQUENCE [LARGE SCALE GENOMIC DNA]</scope>
    <source>
        <strain evidence="11">DSM 44928 / JCM 14897 / NBRC 102108 / NRRL B-24433 / ID139908</strain>
    </source>
</reference>
<feature type="chain" id="PRO_5002981385" evidence="7">
    <location>
        <begin position="30"/>
        <end position="1146"/>
    </location>
</feature>